<dbReference type="InterPro" id="IPR012910">
    <property type="entry name" value="Plug_dom"/>
</dbReference>
<keyword evidence="2" id="KW-0813">Transport</keyword>
<dbReference type="SUPFAM" id="SSF56935">
    <property type="entry name" value="Porins"/>
    <property type="match status" value="1"/>
</dbReference>
<dbReference type="PROSITE" id="PS52016">
    <property type="entry name" value="TONB_DEPENDENT_REC_3"/>
    <property type="match status" value="1"/>
</dbReference>
<dbReference type="RefSeq" id="WP_007096792.1">
    <property type="nucleotide sequence ID" value="NZ_CP142125.1"/>
</dbReference>
<dbReference type="SMART" id="SM01419">
    <property type="entry name" value="Thiol-ester_cl"/>
    <property type="match status" value="1"/>
</dbReference>
<dbReference type="Gene3D" id="2.60.40.1120">
    <property type="entry name" value="Carboxypeptidase-like, regulatory domain"/>
    <property type="match status" value="1"/>
</dbReference>
<dbReference type="Pfam" id="PF01835">
    <property type="entry name" value="MG2"/>
    <property type="match status" value="1"/>
</dbReference>
<name>A9DMM6_9FLAO</name>
<dbReference type="eggNOG" id="COG2373">
    <property type="taxonomic scope" value="Bacteria"/>
</dbReference>
<keyword evidence="3" id="KW-0732">Signal</keyword>
<keyword evidence="2" id="KW-0472">Membrane</keyword>
<dbReference type="Proteomes" id="UP000002945">
    <property type="component" value="Unassembled WGS sequence"/>
</dbReference>
<reference evidence="5 6" key="1">
    <citation type="journal article" date="2011" name="J. Bacteriol.">
        <title>Genome sequence of the algicidal bacterium Kordia algicida OT-1.</title>
        <authorList>
            <person name="Lee H.S."/>
            <person name="Kang S.G."/>
            <person name="Kwon K.K."/>
            <person name="Lee J.H."/>
            <person name="Kim S.J."/>
        </authorList>
    </citation>
    <scope>NUCLEOTIDE SEQUENCE [LARGE SCALE GENOMIC DNA]</scope>
    <source>
        <strain evidence="5 6">OT-1</strain>
    </source>
</reference>
<dbReference type="SMART" id="SM01360">
    <property type="entry name" value="A2M"/>
    <property type="match status" value="1"/>
</dbReference>
<feature type="domain" description="Alpha-2-macroglobulin" evidence="4">
    <location>
        <begin position="1446"/>
        <end position="1536"/>
    </location>
</feature>
<dbReference type="Pfam" id="PF13715">
    <property type="entry name" value="CarbopepD_reg_2"/>
    <property type="match status" value="1"/>
</dbReference>
<proteinExistence type="inferred from homology"/>
<dbReference type="InterPro" id="IPR039426">
    <property type="entry name" value="TonB-dep_rcpt-like"/>
</dbReference>
<dbReference type="Gene3D" id="1.50.10.20">
    <property type="match status" value="1"/>
</dbReference>
<dbReference type="OrthoDB" id="9767116at2"/>
<protein>
    <recommendedName>
        <fullName evidence="4">Alpha-2-macroglobulin domain-containing protein</fullName>
    </recommendedName>
</protein>
<dbReference type="NCBIfam" id="TIGR04057">
    <property type="entry name" value="SusC_RagA_signa"/>
    <property type="match status" value="1"/>
</dbReference>
<comment type="similarity">
    <text evidence="1">Belongs to the protease inhibitor I39 (alpha-2-macroglobulin) family. Bacterial alpha-2-macroglobulin subfamily.</text>
</comment>
<organism evidence="5 6">
    <name type="scientific">Kordia algicida OT-1</name>
    <dbReference type="NCBI Taxonomy" id="391587"/>
    <lineage>
        <taxon>Bacteria</taxon>
        <taxon>Pseudomonadati</taxon>
        <taxon>Bacteroidota</taxon>
        <taxon>Flavobacteriia</taxon>
        <taxon>Flavobacteriales</taxon>
        <taxon>Flavobacteriaceae</taxon>
        <taxon>Kordia</taxon>
    </lineage>
</organism>
<dbReference type="InterPro" id="IPR008930">
    <property type="entry name" value="Terpenoid_cyclase/PrenylTrfase"/>
</dbReference>
<dbReference type="PANTHER" id="PTHR40094:SF1">
    <property type="entry name" value="UBIQUITIN DOMAIN-CONTAINING PROTEIN"/>
    <property type="match status" value="1"/>
</dbReference>
<evidence type="ECO:0000256" key="3">
    <source>
        <dbReference type="SAM" id="SignalP"/>
    </source>
</evidence>
<gene>
    <name evidence="5" type="ORF">KAOT1_21317</name>
</gene>
<dbReference type="STRING" id="391587.KAOT1_21317"/>
<dbReference type="HOGENOM" id="CLU_001849_0_0_10"/>
<accession>A9DMM6</accession>
<keyword evidence="2" id="KW-0998">Cell outer membrane</keyword>
<evidence type="ECO:0000259" key="4">
    <source>
        <dbReference type="SMART" id="SM01360"/>
    </source>
</evidence>
<dbReference type="InterPro" id="IPR051802">
    <property type="entry name" value="YfhM-like"/>
</dbReference>
<dbReference type="PANTHER" id="PTHR40094">
    <property type="entry name" value="ALPHA-2-MACROGLOBULIN HOMOLOG"/>
    <property type="match status" value="1"/>
</dbReference>
<keyword evidence="2" id="KW-0812">Transmembrane</keyword>
<evidence type="ECO:0000256" key="1">
    <source>
        <dbReference type="ARBA" id="ARBA00010556"/>
    </source>
</evidence>
<comment type="caution">
    <text evidence="5">The sequence shown here is derived from an EMBL/GenBank/DDBJ whole genome shotgun (WGS) entry which is preliminary data.</text>
</comment>
<keyword evidence="6" id="KW-1185">Reference proteome</keyword>
<dbReference type="InterPro" id="IPR023997">
    <property type="entry name" value="TonB-dep_OMP_SusC/RagA_CS"/>
</dbReference>
<comment type="similarity">
    <text evidence="2">Belongs to the TonB-dependent receptor family.</text>
</comment>
<dbReference type="EMBL" id="ABIB01000002">
    <property type="protein sequence ID" value="EDP97744.1"/>
    <property type="molecule type" value="Genomic_DNA"/>
</dbReference>
<dbReference type="InterPro" id="IPR041246">
    <property type="entry name" value="Bact_MG10"/>
</dbReference>
<dbReference type="GO" id="GO:0004866">
    <property type="term" value="F:endopeptidase inhibitor activity"/>
    <property type="evidence" value="ECO:0007669"/>
    <property type="project" value="InterPro"/>
</dbReference>
<dbReference type="InterPro" id="IPR001599">
    <property type="entry name" value="Macroglobln_a2"/>
</dbReference>
<dbReference type="Pfam" id="PF00207">
    <property type="entry name" value="A2M"/>
    <property type="match status" value="1"/>
</dbReference>
<evidence type="ECO:0000313" key="6">
    <source>
        <dbReference type="Proteomes" id="UP000002945"/>
    </source>
</evidence>
<keyword evidence="2" id="KW-1134">Transmembrane beta strand</keyword>
<dbReference type="Pfam" id="PF07715">
    <property type="entry name" value="Plug"/>
    <property type="match status" value="1"/>
</dbReference>
<feature type="chain" id="PRO_5002737413" description="Alpha-2-macroglobulin domain-containing protein" evidence="3">
    <location>
        <begin position="21"/>
        <end position="2211"/>
    </location>
</feature>
<dbReference type="Gene3D" id="2.60.40.1930">
    <property type="match status" value="1"/>
</dbReference>
<dbReference type="Gene3D" id="2.170.130.10">
    <property type="entry name" value="TonB-dependent receptor, plug domain"/>
    <property type="match status" value="1"/>
</dbReference>
<dbReference type="GO" id="GO:0009279">
    <property type="term" value="C:cell outer membrane"/>
    <property type="evidence" value="ECO:0007669"/>
    <property type="project" value="UniProtKB-SubCell"/>
</dbReference>
<dbReference type="SUPFAM" id="SSF48239">
    <property type="entry name" value="Terpenoid cyclases/Protein prenyltransferases"/>
    <property type="match status" value="1"/>
</dbReference>
<sequence>MKNFYVLSIFAFLCFQLSFAQYNYDKRWEKVEKLEIKGKPASANRIVQRIYKHANEEQNTVQIVRSLLYRAKFSLFLTDDSEVEVLQNLRTEIDKHSFPTNAILENMYARFLAQYFNKYQYKLRQRSIVDSDTIPTDFQLWDTKTFISQIHKHFQHSIAQESELQQFPIKDYMLLLDGKANTTKYRTNLYDLLIHNALDFYKNQVPYGYRNDDVYKITEKEFSASSIFIKQKLPIDSKTVVAKTNTLALYKKLEKTYSNKKEALIDVVLQRLKYALSNSQKNDSNEWYENSLQKLAKQYENDPIEALIQYELASHYVNTSQKYYTRSQDNKQMLRVNALAIAEKVIANYPNSEGSIKCQILKKKIEQKSLEFKIQEYTTANKPMLSRISLRNVDTVYLKTYRISHTFLEGVKYNKRDSVIAAYIKNNKPVLEKSYNTKIPKDYYDHSIEISIPKLPVGRYLVTLSDGSHHHKKSEVLAYDIMQKTNLSEIVTELNDAEMYTIVHRETGKPIYNATIKIFDEKKIINQFVRTNLLGNAKIRKRKKSNRIKKYIIYQNDTLYYQNTSLARNYKSKKGEPKNWEAKPFIFTDRSIYRPGQTVHYKVIFIQQKNGVSSVVPNVHCEVSIQSVDDDFETLRLKTNEFGTFSNSFKIPKNATTGRFSIIVDEDDDYEGEHPFWDFLHDFEEGEANFNVEEYKRPRFEVVMNPLTENITFNDSVKISGKAKALLGSAVTNAKVSYTIEREANIDYRHYRIYRDLSKKKIIKEGTLKTDEKGNFVIPFLAETAINIKKEHIKSYRYSISIDVTDINGETQTAWKSVTAAKQGFNLRVMIPTKKDRNETFQINIAAEDVNYVPVTTNGRVKIYKRINTERILKRRPWRFPDNQIIPKEKFIQQFPHILYDEKEKQESNKKGAEVANMTFNTETNAKLSINTSTWETGEYTMETYAFDEKTKDTVRNTETFWLTDPKDLYATGNTLFEYNVLNSEFKKDGFIKVKLATALRDDSLNVMLHLFHKEKLVKTQSVTIEKGSKIIKIPLDKKFTEEITLHMLYTKFNEFYQQKYSFKLYERNKFLSIETATFRNKLQPGQKEKWQFKILDLDQKGSDAEVLASMYDESLDQFIPHTWDADFDYFFDNQYYAPRVKSNFFGNSSSYEIYNLVTHLTTPNFRNYLKFKWFGLSFKNIHSENHKYLQKLKREKSIKEKPVFSGNITGHVVDDTGMPLPGASIIIKGTKEGVTTDFDGLYTINATSNDILAISYIGYHTEEIVVGKLNNINTVLRPDEQQLDEVVVVAYGGAVNSAKVASAIATVDGDTIEQVPITTLDQILQGASAGVTVNTGNGAPGENGVIVIRGRNSLKSDIEPLFVIDGVPVSQNAFRSMNSDNITSLSVLKDAAATAIYGSRGAGGVVIITTKYGTRKENINGMEVTVGLTEEDINTVETRKNLKETAFFYPHLRTDAEGNVAVEFEVPESLTRWKFQLLAHQKNGMYGIIEKNAVTQKELMVVPNMPRFLREKDTIVISTKVVNLQQKSVKGIASLRLYDAYTMESIDAKVHLEDKNKAFTIDKKGNTNISWKLYIPEGFNAIQYKVIAKAGTFSDGEESALPVLKNSVLITEAKPFWVKPNEEKTVTFSKLANNTSASLKQHKLTLEYTSNPTWSAIQSLPYLIEYPYECAEQTFSRLYANAIAIHILQSSPKIQEVFEAWKANGQLTSDLEKNPELKSLLISETPWARDAVSETEKKQQLAKLFDKKIMSDLQFEMWQKLDDLQGESGGFPWFSGGKENLYITLHILQTYAHLVKLNAISYKKNSEPNQIMDFAYQYTDDRFLVAHANLVQSPSDYKFKQQIRYLYTRSMIPDVMEIPKKVKKAMEFYLTTLQKDWLNLSIEEKAMVALSLARMGQRKEAKKIMESLEESAVKSEEKGMYWKEVTERRYYNSHAVETHALLMEAFAEITNDEKIVQELQLWLLRQKQTTKWATTKATTKAIYALLLNPKQFASIKDNTILTIGTEKIKTKKLEETVKEAGTGYFKTSWNKDEITKEKATIKVKNNGKVAGYGAVYWQYFEELDQVSQNDEASLQISKELFLKEKKGDKEVLVPLAKRSLKIGDLITVRLTIRNKKDVEFIHLKDMRAAGLEPVNVLSQYKWQDGVGYFESTRDASSNFFFDKIPAGVFMITYELRVNNTGVFSNGITTIESMYAPEIRSHTKGIRITVD</sequence>
<evidence type="ECO:0000256" key="2">
    <source>
        <dbReference type="PROSITE-ProRule" id="PRU01360"/>
    </source>
</evidence>
<dbReference type="Pfam" id="PF17973">
    <property type="entry name" value="bMG10"/>
    <property type="match status" value="1"/>
</dbReference>
<dbReference type="InterPro" id="IPR037066">
    <property type="entry name" value="Plug_dom_sf"/>
</dbReference>
<dbReference type="InterPro" id="IPR002890">
    <property type="entry name" value="MG2"/>
</dbReference>
<feature type="signal peptide" evidence="3">
    <location>
        <begin position="1"/>
        <end position="20"/>
    </location>
</feature>
<dbReference type="SUPFAM" id="SSF49464">
    <property type="entry name" value="Carboxypeptidase regulatory domain-like"/>
    <property type="match status" value="1"/>
</dbReference>
<evidence type="ECO:0000313" key="5">
    <source>
        <dbReference type="EMBL" id="EDP97744.1"/>
    </source>
</evidence>
<comment type="subcellular location">
    <subcellularLocation>
        <location evidence="2">Cell outer membrane</location>
        <topology evidence="2">Multi-pass membrane protein</topology>
    </subcellularLocation>
</comment>
<dbReference type="InterPro" id="IPR008969">
    <property type="entry name" value="CarboxyPept-like_regulatory"/>
</dbReference>
<dbReference type="InterPro" id="IPR047565">
    <property type="entry name" value="Alpha-macroglob_thiol-ester_cl"/>
</dbReference>